<evidence type="ECO:0000256" key="1">
    <source>
        <dbReference type="ARBA" id="ARBA00003482"/>
    </source>
</evidence>
<feature type="binding site" evidence="16">
    <location>
        <begin position="391"/>
        <end position="392"/>
    </location>
    <ligand>
        <name>S-adenosyl-L-methionine</name>
        <dbReference type="ChEBI" id="CHEBI:59789"/>
    </ligand>
</feature>
<dbReference type="AlphaFoldDB" id="A0A2K1QWR2"/>
<name>A0A2K1QWR2_9PEZI</name>
<dbReference type="Proteomes" id="UP000243797">
    <property type="component" value="Unassembled WGS sequence"/>
</dbReference>
<comment type="function">
    <text evidence="1 15">Histone methyltransferase that specifically trimethylates histone H3 to form H3K79me3. This methylation is required for telomere silencing and for the pachytene checkpoint during the meiotic cell cycle by allowing the recruitment of RAD9 to double strand breaks. Nucleosomes are preferred as substrate compared to free histone.</text>
</comment>
<feature type="domain" description="DOT1" evidence="18">
    <location>
        <begin position="164"/>
        <end position="500"/>
    </location>
</feature>
<evidence type="ECO:0000256" key="8">
    <source>
        <dbReference type="ARBA" id="ARBA00022737"/>
    </source>
</evidence>
<dbReference type="OrthoDB" id="443402at2759"/>
<evidence type="ECO:0000256" key="15">
    <source>
        <dbReference type="PIRNR" id="PIRNR017570"/>
    </source>
</evidence>
<dbReference type="EC" id="2.1.1.360" evidence="3 15"/>
<dbReference type="InterPro" id="IPR029063">
    <property type="entry name" value="SAM-dependent_MTases_sf"/>
</dbReference>
<dbReference type="PANTHER" id="PTHR21451:SF0">
    <property type="entry name" value="HISTONE-LYSINE N-METHYLTRANSFERASE, H3 LYSINE-79 SPECIFIC"/>
    <property type="match status" value="1"/>
</dbReference>
<dbReference type="EMBL" id="NKHZ01000032">
    <property type="protein sequence ID" value="PNS19410.1"/>
    <property type="molecule type" value="Genomic_DNA"/>
</dbReference>
<evidence type="ECO:0000259" key="18">
    <source>
        <dbReference type="PROSITE" id="PS51569"/>
    </source>
</evidence>
<evidence type="ECO:0000256" key="17">
    <source>
        <dbReference type="SAM" id="MobiDB-lite"/>
    </source>
</evidence>
<keyword evidence="12 15" id="KW-0539">Nucleus</keyword>
<evidence type="ECO:0000256" key="4">
    <source>
        <dbReference type="ARBA" id="ARBA00020987"/>
    </source>
</evidence>
<dbReference type="GO" id="GO:0032259">
    <property type="term" value="P:methylation"/>
    <property type="evidence" value="ECO:0007669"/>
    <property type="project" value="UniProtKB-KW"/>
</dbReference>
<feature type="compositionally biased region" description="Polar residues" evidence="17">
    <location>
        <begin position="21"/>
        <end position="31"/>
    </location>
</feature>
<comment type="catalytic activity">
    <reaction evidence="14 15">
        <text>L-lysyl(79)-[histone H3] + 3 S-adenosyl-L-methionine = N(6),N(6),N(6)-trimethyl-L-lysyl(79)-[histone H3] + 3 S-adenosyl-L-homocysteine + 3 H(+)</text>
        <dbReference type="Rhea" id="RHEA:60328"/>
        <dbReference type="Rhea" id="RHEA-COMP:15549"/>
        <dbReference type="Rhea" id="RHEA-COMP:15552"/>
        <dbReference type="ChEBI" id="CHEBI:15378"/>
        <dbReference type="ChEBI" id="CHEBI:29969"/>
        <dbReference type="ChEBI" id="CHEBI:57856"/>
        <dbReference type="ChEBI" id="CHEBI:59789"/>
        <dbReference type="ChEBI" id="CHEBI:61961"/>
        <dbReference type="EC" id="2.1.1.360"/>
    </reaction>
</comment>
<reference evidence="19 20" key="1">
    <citation type="submission" date="2017-06" db="EMBL/GenBank/DDBJ databases">
        <title>Draft genome sequence of a variant of Elsinoe murrayae.</title>
        <authorList>
            <person name="Cheng Q."/>
        </authorList>
    </citation>
    <scope>NUCLEOTIDE SEQUENCE [LARGE SCALE GENOMIC DNA]</scope>
    <source>
        <strain evidence="19 20">CQ-2017a</strain>
    </source>
</reference>
<keyword evidence="20" id="KW-1185">Reference proteome</keyword>
<keyword evidence="8" id="KW-0677">Repeat</keyword>
<comment type="similarity">
    <text evidence="15">Belongs to the class I-like SAM-binding methyltransferase superfamily. DOT1 family.</text>
</comment>
<evidence type="ECO:0000256" key="7">
    <source>
        <dbReference type="ARBA" id="ARBA00022691"/>
    </source>
</evidence>
<keyword evidence="9 15" id="KW-0156">Chromatin regulator</keyword>
<evidence type="ECO:0000256" key="12">
    <source>
        <dbReference type="ARBA" id="ARBA00023242"/>
    </source>
</evidence>
<dbReference type="STRING" id="2082308.A0A2K1QWR2"/>
<dbReference type="InterPro" id="IPR030445">
    <property type="entry name" value="H3-K79_meTrfase"/>
</dbReference>
<evidence type="ECO:0000256" key="9">
    <source>
        <dbReference type="ARBA" id="ARBA00022853"/>
    </source>
</evidence>
<keyword evidence="7 15" id="KW-0949">S-adenosyl-L-methionine</keyword>
<feature type="compositionally biased region" description="Polar residues" evidence="17">
    <location>
        <begin position="43"/>
        <end position="57"/>
    </location>
</feature>
<evidence type="ECO:0000313" key="19">
    <source>
        <dbReference type="EMBL" id="PNS19410.1"/>
    </source>
</evidence>
<evidence type="ECO:0000256" key="11">
    <source>
        <dbReference type="ARBA" id="ARBA00023163"/>
    </source>
</evidence>
<dbReference type="GO" id="GO:0042393">
    <property type="term" value="F:histone binding"/>
    <property type="evidence" value="ECO:0007669"/>
    <property type="project" value="InterPro"/>
</dbReference>
<feature type="binding site" evidence="16">
    <location>
        <begin position="329"/>
        <end position="338"/>
    </location>
    <ligand>
        <name>S-adenosyl-L-methionine</name>
        <dbReference type="ChEBI" id="CHEBI:59789"/>
    </ligand>
</feature>
<evidence type="ECO:0000256" key="10">
    <source>
        <dbReference type="ARBA" id="ARBA00023015"/>
    </source>
</evidence>
<comment type="subcellular location">
    <subcellularLocation>
        <location evidence="2 15">Nucleus</location>
    </subcellularLocation>
</comment>
<dbReference type="InterPro" id="IPR021162">
    <property type="entry name" value="Dot1"/>
</dbReference>
<dbReference type="GO" id="GO:0031509">
    <property type="term" value="P:subtelomeric heterochromatin formation"/>
    <property type="evidence" value="ECO:0007669"/>
    <property type="project" value="InterPro"/>
</dbReference>
<evidence type="ECO:0000256" key="6">
    <source>
        <dbReference type="ARBA" id="ARBA00022679"/>
    </source>
</evidence>
<organism evidence="19 20">
    <name type="scientific">Sphaceloma murrayae</name>
    <dbReference type="NCBI Taxonomy" id="2082308"/>
    <lineage>
        <taxon>Eukaryota</taxon>
        <taxon>Fungi</taxon>
        <taxon>Dikarya</taxon>
        <taxon>Ascomycota</taxon>
        <taxon>Pezizomycotina</taxon>
        <taxon>Dothideomycetes</taxon>
        <taxon>Dothideomycetidae</taxon>
        <taxon>Myriangiales</taxon>
        <taxon>Elsinoaceae</taxon>
        <taxon>Sphaceloma</taxon>
    </lineage>
</organism>
<sequence>MFGNIQTKSVLRKVSVASPAPSKNTYKSSSAPPAPTIVKKKPSSSALAQAPRGSTPQPRKAAPSKITNGTSKQALVRKAVKRKASTPPPQWDSSDSDGSESDLSFDSARKRIRSSASSVDPARILVDRARSWQGPAAEFPLGHSAHLVAADPKCQPAFREEVATKVELQYPSNSQREKFYLADSTESDGYKSIEDIQETVKFVCANYLSPAEAAKASDEDRGFERRLTRAFKGSEGDPQEYRKVIEEYNELIEKRVKDGTVEKVLAAKHGLSFDWMKRILDQVYSRTVSPYVESLKEYQNGTDFVYGELLYALCSEMFKETGLRSDQVFVDLGSGVGNVVLQAALEIGCESWGCEIMKNPCDLADLQAKEFPQRARLWGLNVGKVKLLRGDFLETKELGEALKRADVVLVNNQAFGPNLNSKLVDRFLDLKDGAQVISLKSFKPDGLEISERNVNDPRHLLKVRKLEYFSNRVSWTDAPGNYYIATKDPTNLIRFQNGLAKGRRG</sequence>
<accession>A0A2K1QWR2</accession>
<keyword evidence="6 15" id="KW-0808">Transferase</keyword>
<dbReference type="CDD" id="cd02440">
    <property type="entry name" value="AdoMet_MTases"/>
    <property type="match status" value="1"/>
</dbReference>
<dbReference type="GO" id="GO:0000077">
    <property type="term" value="P:DNA damage checkpoint signaling"/>
    <property type="evidence" value="ECO:0007669"/>
    <property type="project" value="InterPro"/>
</dbReference>
<dbReference type="SUPFAM" id="SSF53335">
    <property type="entry name" value="S-adenosyl-L-methionine-dependent methyltransferases"/>
    <property type="match status" value="1"/>
</dbReference>
<feature type="region of interest" description="Disordered" evidence="17">
    <location>
        <begin position="1"/>
        <end position="105"/>
    </location>
</feature>
<gene>
    <name evidence="19" type="ORF">CAC42_2587</name>
</gene>
<dbReference type="PANTHER" id="PTHR21451">
    <property type="entry name" value="HISTONE H3 METHYLTRANSFERASE"/>
    <property type="match status" value="1"/>
</dbReference>
<dbReference type="GO" id="GO:0000786">
    <property type="term" value="C:nucleosome"/>
    <property type="evidence" value="ECO:0007669"/>
    <property type="project" value="InterPro"/>
</dbReference>
<evidence type="ECO:0000256" key="14">
    <source>
        <dbReference type="ARBA" id="ARBA00047770"/>
    </source>
</evidence>
<comment type="caution">
    <text evidence="19">The sequence shown here is derived from an EMBL/GenBank/DDBJ whole genome shotgun (WGS) entry which is preliminary data.</text>
</comment>
<dbReference type="InterPro" id="IPR025789">
    <property type="entry name" value="DOT1_dom"/>
</dbReference>
<keyword evidence="11 15" id="KW-0804">Transcription</keyword>
<proteinExistence type="inferred from homology"/>
<protein>
    <recommendedName>
        <fullName evidence="4 15">Histone-lysine N-methyltransferase, H3 lysine-79 specific</fullName>
        <ecNumber evidence="3 15">2.1.1.360</ecNumber>
    </recommendedName>
    <alternativeName>
        <fullName evidence="13 15">Histone H3-K79 methyltransferase</fullName>
    </alternativeName>
</protein>
<feature type="binding site" evidence="16">
    <location>
        <position position="355"/>
    </location>
    <ligand>
        <name>S-adenosyl-L-methionine</name>
        <dbReference type="ChEBI" id="CHEBI:59789"/>
    </ligand>
</feature>
<dbReference type="FunFam" id="3.40.50.150:FF:000033">
    <property type="entry name" value="Histone-lysine N-methyltransferase, H3 lysine-79 specific"/>
    <property type="match status" value="1"/>
</dbReference>
<dbReference type="GO" id="GO:0005634">
    <property type="term" value="C:nucleus"/>
    <property type="evidence" value="ECO:0007669"/>
    <property type="project" value="UniProtKB-SubCell"/>
</dbReference>
<evidence type="ECO:0000256" key="3">
    <source>
        <dbReference type="ARBA" id="ARBA00012190"/>
    </source>
</evidence>
<evidence type="ECO:0000256" key="16">
    <source>
        <dbReference type="PIRSR" id="PIRSR017570-1"/>
    </source>
</evidence>
<keyword evidence="10 15" id="KW-0805">Transcription regulation</keyword>
<evidence type="ECO:0000256" key="2">
    <source>
        <dbReference type="ARBA" id="ARBA00004123"/>
    </source>
</evidence>
<dbReference type="Gene3D" id="3.40.50.150">
    <property type="entry name" value="Vaccinia Virus protein VP39"/>
    <property type="match status" value="1"/>
</dbReference>
<feature type="binding site" evidence="16">
    <location>
        <begin position="306"/>
        <end position="309"/>
    </location>
    <ligand>
        <name>S-adenosyl-L-methionine</name>
        <dbReference type="ChEBI" id="CHEBI:59789"/>
    </ligand>
</feature>
<dbReference type="PIRSF" id="PIRSF017570">
    <property type="entry name" value="Histone_H3-K79_MeTrfase"/>
    <property type="match status" value="1"/>
</dbReference>
<keyword evidence="5 15" id="KW-0489">Methyltransferase</keyword>
<dbReference type="GO" id="GO:0140956">
    <property type="term" value="F:histone H3K79 trimethyltransferase activity"/>
    <property type="evidence" value="ECO:0007669"/>
    <property type="project" value="UniProtKB-EC"/>
</dbReference>
<dbReference type="Gene3D" id="1.10.260.170">
    <property type="match status" value="1"/>
</dbReference>
<evidence type="ECO:0000256" key="5">
    <source>
        <dbReference type="ARBA" id="ARBA00022603"/>
    </source>
</evidence>
<dbReference type="GO" id="GO:0006281">
    <property type="term" value="P:DNA repair"/>
    <property type="evidence" value="ECO:0007669"/>
    <property type="project" value="InterPro"/>
</dbReference>
<dbReference type="FunCoup" id="A0A2K1QWR2">
    <property type="interactions" value="26"/>
</dbReference>
<dbReference type="PROSITE" id="PS51569">
    <property type="entry name" value="DOT1"/>
    <property type="match status" value="1"/>
</dbReference>
<evidence type="ECO:0000313" key="20">
    <source>
        <dbReference type="Proteomes" id="UP000243797"/>
    </source>
</evidence>
<evidence type="ECO:0000256" key="13">
    <source>
        <dbReference type="ARBA" id="ARBA00029821"/>
    </source>
</evidence>
<dbReference type="GO" id="GO:0000781">
    <property type="term" value="C:chromosome, telomeric region"/>
    <property type="evidence" value="ECO:0007669"/>
    <property type="project" value="GOC"/>
</dbReference>
<dbReference type="InParanoid" id="A0A2K1QWR2"/>
<dbReference type="Pfam" id="PF08123">
    <property type="entry name" value="DOT1"/>
    <property type="match status" value="1"/>
</dbReference>